<organism evidence="2 3">
    <name type="scientific">Paramuricea clavata</name>
    <name type="common">Red gorgonian</name>
    <name type="synonym">Violescent sea-whip</name>
    <dbReference type="NCBI Taxonomy" id="317549"/>
    <lineage>
        <taxon>Eukaryota</taxon>
        <taxon>Metazoa</taxon>
        <taxon>Cnidaria</taxon>
        <taxon>Anthozoa</taxon>
        <taxon>Octocorallia</taxon>
        <taxon>Malacalcyonacea</taxon>
        <taxon>Plexauridae</taxon>
        <taxon>Paramuricea</taxon>
    </lineage>
</organism>
<feature type="region of interest" description="Disordered" evidence="1">
    <location>
        <begin position="44"/>
        <end position="95"/>
    </location>
</feature>
<gene>
    <name evidence="2" type="ORF">PACLA_8A043784</name>
</gene>
<dbReference type="GO" id="GO:0006893">
    <property type="term" value="P:Golgi to plasma membrane transport"/>
    <property type="evidence" value="ECO:0007669"/>
    <property type="project" value="TreeGrafter"/>
</dbReference>
<protein>
    <submittedName>
        <fullName evidence="2">Exocyst complex component 1 isoform X1</fullName>
    </submittedName>
</protein>
<dbReference type="EMBL" id="CACRXK020027175">
    <property type="protein sequence ID" value="CAB4040730.1"/>
    <property type="molecule type" value="Genomic_DNA"/>
</dbReference>
<reference evidence="2" key="1">
    <citation type="submission" date="2020-04" db="EMBL/GenBank/DDBJ databases">
        <authorList>
            <person name="Alioto T."/>
            <person name="Alioto T."/>
            <person name="Gomez Garrido J."/>
        </authorList>
    </citation>
    <scope>NUCLEOTIDE SEQUENCE</scope>
    <source>
        <strain evidence="2">A484AB</strain>
    </source>
</reference>
<dbReference type="PANTHER" id="PTHR16092:SF14">
    <property type="entry name" value="EXOCYST COMPLEX COMPONENT 1 ISOFORM X1"/>
    <property type="match status" value="1"/>
</dbReference>
<dbReference type="AlphaFoldDB" id="A0A6S7KF89"/>
<dbReference type="GO" id="GO:0005886">
    <property type="term" value="C:plasma membrane"/>
    <property type="evidence" value="ECO:0007669"/>
    <property type="project" value="TreeGrafter"/>
</dbReference>
<feature type="compositionally biased region" description="Polar residues" evidence="1">
    <location>
        <begin position="68"/>
        <end position="80"/>
    </location>
</feature>
<dbReference type="OrthoDB" id="27109at2759"/>
<name>A0A6S7KF89_PARCT</name>
<comment type="caution">
    <text evidence="2">The sequence shown here is derived from an EMBL/GenBank/DDBJ whole genome shotgun (WGS) entry which is preliminary data.</text>
</comment>
<dbReference type="GO" id="GO:0005546">
    <property type="term" value="F:phosphatidylinositol-4,5-bisphosphate binding"/>
    <property type="evidence" value="ECO:0007669"/>
    <property type="project" value="TreeGrafter"/>
</dbReference>
<dbReference type="Proteomes" id="UP001152795">
    <property type="component" value="Unassembled WGS sequence"/>
</dbReference>
<evidence type="ECO:0000313" key="3">
    <source>
        <dbReference type="Proteomes" id="UP001152795"/>
    </source>
</evidence>
<dbReference type="GO" id="GO:0006887">
    <property type="term" value="P:exocytosis"/>
    <property type="evidence" value="ECO:0007669"/>
    <property type="project" value="TreeGrafter"/>
</dbReference>
<keyword evidence="3" id="KW-1185">Reference proteome</keyword>
<evidence type="ECO:0000313" key="2">
    <source>
        <dbReference type="EMBL" id="CAB4040730.1"/>
    </source>
</evidence>
<accession>A0A6S7KF89</accession>
<dbReference type="GO" id="GO:0000145">
    <property type="term" value="C:exocyst"/>
    <property type="evidence" value="ECO:0007669"/>
    <property type="project" value="TreeGrafter"/>
</dbReference>
<feature type="compositionally biased region" description="Low complexity" evidence="1">
    <location>
        <begin position="138"/>
        <end position="147"/>
    </location>
</feature>
<proteinExistence type="predicted"/>
<feature type="compositionally biased region" description="Low complexity" evidence="1">
    <location>
        <begin position="81"/>
        <end position="94"/>
    </location>
</feature>
<evidence type="ECO:0000256" key="1">
    <source>
        <dbReference type="SAM" id="MobiDB-lite"/>
    </source>
</evidence>
<dbReference type="PANTHER" id="PTHR16092">
    <property type="entry name" value="SEC3/SYNTAXIN-RELATED"/>
    <property type="match status" value="1"/>
</dbReference>
<feature type="region of interest" description="Disordered" evidence="1">
    <location>
        <begin position="133"/>
        <end position="169"/>
    </location>
</feature>
<feature type="non-terminal residue" evidence="2">
    <location>
        <position position="169"/>
    </location>
</feature>
<sequence>IYTQCFSKVYEKEIRDFFEVSKQRCSARSAKAAGGNLRAGSHLSLSRDEVSHASPMLSRVTKFDKSSTDSPQLNRRSPTGSLSSQDSILSSDSVSENRSRFDKIFDTLLSELEPACLAEQKFIEKFFHMPLPKDESETSSISSGSSILFKDNPDGGFMSRPKRSGELGL</sequence>